<dbReference type="AlphaFoldDB" id="A0A4Q2UPP7"/>
<gene>
    <name evidence="1" type="ORF">EQG79_15355</name>
</gene>
<evidence type="ECO:0000313" key="2">
    <source>
        <dbReference type="Proteomes" id="UP000290407"/>
    </source>
</evidence>
<dbReference type="EMBL" id="SBLB01000004">
    <property type="protein sequence ID" value="RYC68799.1"/>
    <property type="molecule type" value="Genomic_DNA"/>
</dbReference>
<organism evidence="1 2">
    <name type="scientific">Spirosoma sordidisoli</name>
    <dbReference type="NCBI Taxonomy" id="2502893"/>
    <lineage>
        <taxon>Bacteria</taxon>
        <taxon>Pseudomonadati</taxon>
        <taxon>Bacteroidota</taxon>
        <taxon>Cytophagia</taxon>
        <taxon>Cytophagales</taxon>
        <taxon>Cytophagaceae</taxon>
        <taxon>Spirosoma</taxon>
    </lineage>
</organism>
<proteinExistence type="predicted"/>
<protein>
    <submittedName>
        <fullName evidence="1">Uncharacterized protein</fullName>
    </submittedName>
</protein>
<evidence type="ECO:0000313" key="1">
    <source>
        <dbReference type="EMBL" id="RYC68799.1"/>
    </source>
</evidence>
<name>A0A4Q2UPP7_9BACT</name>
<comment type="caution">
    <text evidence="1">The sequence shown here is derived from an EMBL/GenBank/DDBJ whole genome shotgun (WGS) entry which is preliminary data.</text>
</comment>
<accession>A0A4Q2UPP7</accession>
<reference evidence="1 2" key="1">
    <citation type="submission" date="2019-01" db="EMBL/GenBank/DDBJ databases">
        <title>Spirosoma flava sp. nov., a propanil-degrading bacterium isolated from herbicide-contaminated soil.</title>
        <authorList>
            <person name="Zhang L."/>
            <person name="Jiang J.-D."/>
        </authorList>
    </citation>
    <scope>NUCLEOTIDE SEQUENCE [LARGE SCALE GENOMIC DNA]</scope>
    <source>
        <strain evidence="1 2">TY50</strain>
    </source>
</reference>
<sequence>MSLRDGGLGRLVGADDALLCPYGTVDMGWACWLPTPAGLAVTSLQDGGFWQGCGVWGVEVTDALATDAVLLRPYGTVDVR</sequence>
<dbReference type="Proteomes" id="UP000290407">
    <property type="component" value="Unassembled WGS sequence"/>
</dbReference>
<keyword evidence="2" id="KW-1185">Reference proteome</keyword>